<protein>
    <submittedName>
        <fullName evidence="1">Uncharacterized protein</fullName>
    </submittedName>
</protein>
<reference evidence="1 2" key="1">
    <citation type="submission" date="2018-10" db="EMBL/GenBank/DDBJ databases">
        <title>Genome sequencing of Mucilaginibacter sp. HYN0043.</title>
        <authorList>
            <person name="Kim M."/>
            <person name="Yi H."/>
        </authorList>
    </citation>
    <scope>NUCLEOTIDE SEQUENCE [LARGE SCALE GENOMIC DNA]</scope>
    <source>
        <strain evidence="1 2">HYN0043</strain>
    </source>
</reference>
<dbReference type="AlphaFoldDB" id="A0A494VTY4"/>
<keyword evidence="2" id="KW-1185">Reference proteome</keyword>
<sequence length="415" mass="47006">MNSYKTIRQKNYEAIGSLHGNASYHFDNRNASVLQRQYNGTLADKRPSAAIIQRQEDPAVRAEFEKAAVMLRDKKQQFELLIPKFDAIAEGPVPIALKWVKNRWERMKADFTIFFNFDTQAILDREGGVSKNSLKKLQSRLNWYTQSGDGEKLLEETDEAMQLVDRRAGVYKAKAGAMQSRIDHYLDDSEVLSSGMDPKIPGRVDAIKNDPSGEHVAEMNHVEGYGPSMANYSERVKANAYFAAKGATPKAWEPYLKGETDVGPGKLTGAKFINLFGPQTVVMLENYRPPWKRYFASDVFFSQWLTAIGKEQDVRNLPEHFPKNFYRNHIDNDQTVAVLNQIMAEEKKNPVIVKRSDPHWQPLFKTQNAASTLTIVDEYNSINEGRGGGTYGILYVQIHKDGNKNFALKFVTGIV</sequence>
<gene>
    <name evidence="1" type="ORF">HYN43_028900</name>
</gene>
<dbReference type="OrthoDB" id="3877861at2"/>
<organism evidence="1 2">
    <name type="scientific">Mucilaginibacter celer</name>
    <dbReference type="NCBI Taxonomy" id="2305508"/>
    <lineage>
        <taxon>Bacteria</taxon>
        <taxon>Pseudomonadati</taxon>
        <taxon>Bacteroidota</taxon>
        <taxon>Sphingobacteriia</taxon>
        <taxon>Sphingobacteriales</taxon>
        <taxon>Sphingobacteriaceae</taxon>
        <taxon>Mucilaginibacter</taxon>
    </lineage>
</organism>
<dbReference type="Proteomes" id="UP000270046">
    <property type="component" value="Chromosome"/>
</dbReference>
<dbReference type="RefSeq" id="WP_119407289.1">
    <property type="nucleotide sequence ID" value="NZ_CP032869.1"/>
</dbReference>
<proteinExistence type="predicted"/>
<dbReference type="KEGG" id="muh:HYN43_028900"/>
<accession>A0A494VTY4</accession>
<dbReference type="EMBL" id="CP032869">
    <property type="protein sequence ID" value="AYL99046.1"/>
    <property type="molecule type" value="Genomic_DNA"/>
</dbReference>
<evidence type="ECO:0000313" key="1">
    <source>
        <dbReference type="EMBL" id="AYL99046.1"/>
    </source>
</evidence>
<name>A0A494VTY4_9SPHI</name>
<evidence type="ECO:0000313" key="2">
    <source>
        <dbReference type="Proteomes" id="UP000270046"/>
    </source>
</evidence>